<dbReference type="InterPro" id="IPR005496">
    <property type="entry name" value="Integral_membrane_TerC"/>
</dbReference>
<feature type="transmembrane region" description="Helical" evidence="1">
    <location>
        <begin position="12"/>
        <end position="36"/>
    </location>
</feature>
<keyword evidence="1" id="KW-0812">Transmembrane</keyword>
<evidence type="ECO:0000256" key="1">
    <source>
        <dbReference type="SAM" id="Phobius"/>
    </source>
</evidence>
<dbReference type="GO" id="GO:0005886">
    <property type="term" value="C:plasma membrane"/>
    <property type="evidence" value="ECO:0007669"/>
    <property type="project" value="TreeGrafter"/>
</dbReference>
<reference evidence="3" key="1">
    <citation type="submission" date="2017-02" db="EMBL/GenBank/DDBJ databases">
        <authorList>
            <person name="Varghese N."/>
            <person name="Submissions S."/>
        </authorList>
    </citation>
    <scope>NUCLEOTIDE SEQUENCE [LARGE SCALE GENOMIC DNA]</scope>
    <source>
        <strain evidence="3">ATCC BAA-34</strain>
    </source>
</reference>
<keyword evidence="1" id="KW-0472">Membrane</keyword>
<dbReference type="RefSeq" id="WP_078790555.1">
    <property type="nucleotide sequence ID" value="NZ_FUWR01000012.1"/>
</dbReference>
<feature type="transmembrane region" description="Helical" evidence="1">
    <location>
        <begin position="187"/>
        <end position="207"/>
    </location>
</feature>
<keyword evidence="1" id="KW-1133">Transmembrane helix</keyword>
<name>A0A1T4Q7T2_9BACT</name>
<feature type="transmembrane region" description="Helical" evidence="1">
    <location>
        <begin position="128"/>
        <end position="148"/>
    </location>
</feature>
<feature type="transmembrane region" description="Helical" evidence="1">
    <location>
        <begin position="48"/>
        <end position="69"/>
    </location>
</feature>
<feature type="transmembrane region" description="Helical" evidence="1">
    <location>
        <begin position="75"/>
        <end position="99"/>
    </location>
</feature>
<feature type="transmembrane region" description="Helical" evidence="1">
    <location>
        <begin position="154"/>
        <end position="175"/>
    </location>
</feature>
<dbReference type="Proteomes" id="UP000190102">
    <property type="component" value="Unassembled WGS sequence"/>
</dbReference>
<dbReference type="OrthoDB" id="9805314at2"/>
<dbReference type="AlphaFoldDB" id="A0A1T4Q7T2"/>
<proteinExistence type="predicted"/>
<dbReference type="EMBL" id="FUWR01000012">
    <property type="protein sequence ID" value="SJZ99774.1"/>
    <property type="molecule type" value="Genomic_DNA"/>
</dbReference>
<evidence type="ECO:0000313" key="2">
    <source>
        <dbReference type="EMBL" id="SJZ99774.1"/>
    </source>
</evidence>
<keyword evidence="3" id="KW-1185">Reference proteome</keyword>
<dbReference type="PANTHER" id="PTHR30060">
    <property type="entry name" value="INNER MEMBRANE PROTEIN"/>
    <property type="match status" value="1"/>
</dbReference>
<protein>
    <submittedName>
        <fullName evidence="2">Membrane protein TerC, possibly involved in tellurium resistance</fullName>
    </submittedName>
</protein>
<dbReference type="Pfam" id="PF03741">
    <property type="entry name" value="TerC"/>
    <property type="match status" value="1"/>
</dbReference>
<dbReference type="STRING" id="115783.SAMN02745119_02283"/>
<dbReference type="PANTHER" id="PTHR30060:SF0">
    <property type="entry name" value="COILED-COIL PROTEIN (DUF2040)-RELATED"/>
    <property type="match status" value="1"/>
</dbReference>
<gene>
    <name evidence="2" type="ORF">SAMN02745119_02283</name>
</gene>
<sequence>MDWLTDPQAWLALLTLTALEIVLGIDNIIFISILTGKLPEQQRPKAQKIGLSLAMITRIMLLFSLAWIMKLTAPFFHVLGHGVSGRDIILIVGGLFLLAKSTMEIHDKLEGEEHHADGGKGAVSFNSVLIQIMFLDIIFSLDSVITAVGMARQLGVMVTAVVISVGIMMFFAGAVGKFVDRHPTVKVLALSFLLMIGVALIADGLSFHIPKGYIYFAMAFSVFVEMINIKVRSSSEKPVKLRQQLVGEIDELD</sequence>
<organism evidence="2 3">
    <name type="scientific">Trichlorobacter thiogenes</name>
    <dbReference type="NCBI Taxonomy" id="115783"/>
    <lineage>
        <taxon>Bacteria</taxon>
        <taxon>Pseudomonadati</taxon>
        <taxon>Thermodesulfobacteriota</taxon>
        <taxon>Desulfuromonadia</taxon>
        <taxon>Geobacterales</taxon>
        <taxon>Geobacteraceae</taxon>
        <taxon>Trichlorobacter</taxon>
    </lineage>
</organism>
<evidence type="ECO:0000313" key="3">
    <source>
        <dbReference type="Proteomes" id="UP000190102"/>
    </source>
</evidence>
<accession>A0A1T4Q7T2</accession>